<evidence type="ECO:0000313" key="2">
    <source>
        <dbReference type="Proteomes" id="UP000499080"/>
    </source>
</evidence>
<proteinExistence type="predicted"/>
<organism evidence="1 2">
    <name type="scientific">Araneus ventricosus</name>
    <name type="common">Orbweaver spider</name>
    <name type="synonym">Epeira ventricosa</name>
    <dbReference type="NCBI Taxonomy" id="182803"/>
    <lineage>
        <taxon>Eukaryota</taxon>
        <taxon>Metazoa</taxon>
        <taxon>Ecdysozoa</taxon>
        <taxon>Arthropoda</taxon>
        <taxon>Chelicerata</taxon>
        <taxon>Arachnida</taxon>
        <taxon>Araneae</taxon>
        <taxon>Araneomorphae</taxon>
        <taxon>Entelegynae</taxon>
        <taxon>Araneoidea</taxon>
        <taxon>Araneidae</taxon>
        <taxon>Araneus</taxon>
    </lineage>
</organism>
<reference evidence="1 2" key="1">
    <citation type="journal article" date="2019" name="Sci. Rep.">
        <title>Orb-weaving spider Araneus ventricosus genome elucidates the spidroin gene catalogue.</title>
        <authorList>
            <person name="Kono N."/>
            <person name="Nakamura H."/>
            <person name="Ohtoshi R."/>
            <person name="Moran D.A.P."/>
            <person name="Shinohara A."/>
            <person name="Yoshida Y."/>
            <person name="Fujiwara M."/>
            <person name="Mori M."/>
            <person name="Tomita M."/>
            <person name="Arakawa K."/>
        </authorList>
    </citation>
    <scope>NUCLEOTIDE SEQUENCE [LARGE SCALE GENOMIC DNA]</scope>
</reference>
<dbReference type="EMBL" id="BGPR01031704">
    <property type="protein sequence ID" value="GBO04914.1"/>
    <property type="molecule type" value="Genomic_DNA"/>
</dbReference>
<protein>
    <submittedName>
        <fullName evidence="1">Uncharacterized protein</fullName>
    </submittedName>
</protein>
<name>A0A4Y2TYW7_ARAVE</name>
<dbReference type="Proteomes" id="UP000499080">
    <property type="component" value="Unassembled WGS sequence"/>
</dbReference>
<dbReference type="AlphaFoldDB" id="A0A4Y2TYW7"/>
<gene>
    <name evidence="1" type="ORF">AVEN_80950_1</name>
</gene>
<comment type="caution">
    <text evidence="1">The sequence shown here is derived from an EMBL/GenBank/DDBJ whole genome shotgun (WGS) entry which is preliminary data.</text>
</comment>
<sequence length="67" mass="7659">MRTTPEQVSLLQSSTSHQQKMFHMSLNLTNTLIYSGNYVEMGFEPRIGQSQCRDHITRPLHATSNAH</sequence>
<evidence type="ECO:0000313" key="1">
    <source>
        <dbReference type="EMBL" id="GBO04914.1"/>
    </source>
</evidence>
<accession>A0A4Y2TYW7</accession>
<feature type="non-terminal residue" evidence="1">
    <location>
        <position position="67"/>
    </location>
</feature>
<keyword evidence="2" id="KW-1185">Reference proteome</keyword>